<sequence length="71" mass="8437">MTKYCMCGQLKIWFLLVIEQMPFLVTQLHLFTTFNPPPHTHTHTHTHKVFQPRNHQAVCSLSYRLTSTNRQ</sequence>
<organism evidence="2">
    <name type="scientific">Panicum hallii</name>
    <dbReference type="NCBI Taxonomy" id="206008"/>
    <lineage>
        <taxon>Eukaryota</taxon>
        <taxon>Viridiplantae</taxon>
        <taxon>Streptophyta</taxon>
        <taxon>Embryophyta</taxon>
        <taxon>Tracheophyta</taxon>
        <taxon>Spermatophyta</taxon>
        <taxon>Magnoliopsida</taxon>
        <taxon>Liliopsida</taxon>
        <taxon>Poales</taxon>
        <taxon>Poaceae</taxon>
        <taxon>PACMAD clade</taxon>
        <taxon>Panicoideae</taxon>
        <taxon>Panicodae</taxon>
        <taxon>Paniceae</taxon>
        <taxon>Panicinae</taxon>
        <taxon>Panicum</taxon>
        <taxon>Panicum sect. Panicum</taxon>
    </lineage>
</organism>
<keyword evidence="1" id="KW-0472">Membrane</keyword>
<keyword evidence="1" id="KW-0812">Transmembrane</keyword>
<evidence type="ECO:0000313" key="2">
    <source>
        <dbReference type="EMBL" id="PAN12279.2"/>
    </source>
</evidence>
<name>A0A2S3GZK5_9POAL</name>
<proteinExistence type="predicted"/>
<dbReference type="EMBL" id="CM008047">
    <property type="protein sequence ID" value="PAN12279.2"/>
    <property type="molecule type" value="Genomic_DNA"/>
</dbReference>
<accession>A0A2S3GZK5</accession>
<gene>
    <name evidence="2" type="ORF">PAHAL_2G265200</name>
</gene>
<protein>
    <submittedName>
        <fullName evidence="2">Uncharacterized protein</fullName>
    </submittedName>
</protein>
<dbReference type="Proteomes" id="UP000243499">
    <property type="component" value="Chromosome 2"/>
</dbReference>
<dbReference type="Gramene" id="PAN12279">
    <property type="protein sequence ID" value="PAN12279"/>
    <property type="gene ID" value="PAHAL_2G265200"/>
</dbReference>
<reference evidence="2" key="1">
    <citation type="submission" date="2018-04" db="EMBL/GenBank/DDBJ databases">
        <title>WGS assembly of Panicum hallii.</title>
        <authorList>
            <person name="Lovell J."/>
            <person name="Jenkins J."/>
            <person name="Lowry D."/>
            <person name="Mamidi S."/>
            <person name="Sreedasyam A."/>
            <person name="Weng X."/>
            <person name="Barry K."/>
            <person name="Bonette J."/>
            <person name="Campitelli B."/>
            <person name="Daum C."/>
            <person name="Gordon S."/>
            <person name="Gould B."/>
            <person name="Lipzen A."/>
            <person name="Macqueen A."/>
            <person name="Palacio-Mejia J."/>
            <person name="Plott C."/>
            <person name="Shakirov E."/>
            <person name="Shu S."/>
            <person name="Yoshinaga Y."/>
            <person name="Zane M."/>
            <person name="Rokhsar D."/>
            <person name="Grimwood J."/>
            <person name="Schmutz J."/>
            <person name="Juenger T."/>
        </authorList>
    </citation>
    <scope>NUCLEOTIDE SEQUENCE [LARGE SCALE GENOMIC DNA]</scope>
    <source>
        <strain evidence="2">FIL2</strain>
    </source>
</reference>
<dbReference type="AlphaFoldDB" id="A0A2S3GZK5"/>
<keyword evidence="1" id="KW-1133">Transmembrane helix</keyword>
<feature type="transmembrane region" description="Helical" evidence="1">
    <location>
        <begin position="12"/>
        <end position="31"/>
    </location>
</feature>
<evidence type="ECO:0000256" key="1">
    <source>
        <dbReference type="SAM" id="Phobius"/>
    </source>
</evidence>